<dbReference type="EMBL" id="OY726394">
    <property type="protein sequence ID" value="CAJ1505365.1"/>
    <property type="molecule type" value="Genomic_DNA"/>
</dbReference>
<dbReference type="RefSeq" id="WP_308474335.1">
    <property type="nucleotide sequence ID" value="NZ_OY726394.1"/>
</dbReference>
<proteinExistence type="predicted"/>
<evidence type="ECO:0000313" key="2">
    <source>
        <dbReference type="EMBL" id="CAJ1505365.1"/>
    </source>
</evidence>
<dbReference type="Proteomes" id="UP001190336">
    <property type="component" value="Chromosome"/>
</dbReference>
<gene>
    <name evidence="2" type="ORF">MU0083_003674</name>
</gene>
<dbReference type="InterPro" id="IPR036264">
    <property type="entry name" value="Bact_exopeptidase_dim_dom"/>
</dbReference>
<keyword evidence="3" id="KW-1185">Reference proteome</keyword>
<dbReference type="NCBIfam" id="TIGR01891">
    <property type="entry name" value="amidohydrolases"/>
    <property type="match status" value="1"/>
</dbReference>
<dbReference type="InterPro" id="IPR011650">
    <property type="entry name" value="Peptidase_M20_dimer"/>
</dbReference>
<dbReference type="Pfam" id="PF01546">
    <property type="entry name" value="Peptidase_M20"/>
    <property type="match status" value="1"/>
</dbReference>
<dbReference type="Gene3D" id="3.40.630.10">
    <property type="entry name" value="Zn peptidases"/>
    <property type="match status" value="1"/>
</dbReference>
<evidence type="ECO:0000313" key="3">
    <source>
        <dbReference type="Proteomes" id="UP001190336"/>
    </source>
</evidence>
<feature type="domain" description="Peptidase M20 dimerisation" evidence="1">
    <location>
        <begin position="193"/>
        <end position="290"/>
    </location>
</feature>
<evidence type="ECO:0000259" key="1">
    <source>
        <dbReference type="Pfam" id="PF07687"/>
    </source>
</evidence>
<protein>
    <submittedName>
        <fullName evidence="2">Amidohydrolase</fullName>
    </submittedName>
</protein>
<organism evidence="2 3">
    <name type="scientific">[Mycobacterium] kokjensenii</name>
    <dbReference type="NCBI Taxonomy" id="3064287"/>
    <lineage>
        <taxon>Bacteria</taxon>
        <taxon>Bacillati</taxon>
        <taxon>Actinomycetota</taxon>
        <taxon>Actinomycetes</taxon>
        <taxon>Mycobacteriales</taxon>
        <taxon>Mycobacteriaceae</taxon>
        <taxon>Mycolicibacter</taxon>
    </lineage>
</organism>
<dbReference type="InterPro" id="IPR002933">
    <property type="entry name" value="Peptidase_M20"/>
</dbReference>
<dbReference type="PANTHER" id="PTHR11014">
    <property type="entry name" value="PEPTIDASE M20 FAMILY MEMBER"/>
    <property type="match status" value="1"/>
</dbReference>
<name>A0ABM9LVG8_9MYCO</name>
<dbReference type="SUPFAM" id="SSF55031">
    <property type="entry name" value="Bacterial exopeptidase dimerisation domain"/>
    <property type="match status" value="1"/>
</dbReference>
<dbReference type="PIRSF" id="PIRSF005962">
    <property type="entry name" value="Pept_M20D_amidohydro"/>
    <property type="match status" value="1"/>
</dbReference>
<accession>A0ABM9LVG8</accession>
<sequence>MTVSPEVIETIDRIVTADTRRLTDIFKDLHRNPELGFAEVRTARIVAQALSNLGYTVTTGIARTGVVGVLANGPGPVVMYRADMDALEVPEATGLDYASANPELGHLCGHDAHVTWMLGLAKVLAETTDSWSGTAVLVGQPAGEPTRGAQHMIDEGLYDVAPRPDAFVAVHTAPIPVGMVAAEGGEQLAGTDQIDIVFHGVGGHGSMPQYARDPVLMAAQAVVQFQSIVSRAVSPSETAVLTVGAIQAGTAYNVIPDRAELKVNLRWLNPAVREQMLAGIRAICTGIARSYDMPDELLPEITLAGGAGPLVNDAALTERVAGALEGMLGAANVVRQLPALTGSEDCHLLKGPHHEVPLAYLLLGVADAQVYAESAARGQTFPYAPHSPDYVVDLSAIPVGTKIVARVMLFLLTSSRPS</sequence>
<dbReference type="Gene3D" id="3.30.70.360">
    <property type="match status" value="1"/>
</dbReference>
<reference evidence="2 3" key="1">
    <citation type="submission" date="2023-08" db="EMBL/GenBank/DDBJ databases">
        <authorList>
            <person name="Folkvardsen B D."/>
            <person name="Norman A."/>
        </authorList>
    </citation>
    <scope>NUCLEOTIDE SEQUENCE [LARGE SCALE GENOMIC DNA]</scope>
    <source>
        <strain evidence="2 3">Mu0083</strain>
    </source>
</reference>
<dbReference type="InterPro" id="IPR017439">
    <property type="entry name" value="Amidohydrolase"/>
</dbReference>
<dbReference type="PANTHER" id="PTHR11014:SF63">
    <property type="entry name" value="METALLOPEPTIDASE, PUTATIVE (AFU_ORTHOLOGUE AFUA_6G09600)-RELATED"/>
    <property type="match status" value="1"/>
</dbReference>
<dbReference type="Pfam" id="PF07687">
    <property type="entry name" value="M20_dimer"/>
    <property type="match status" value="1"/>
</dbReference>
<dbReference type="SUPFAM" id="SSF53187">
    <property type="entry name" value="Zn-dependent exopeptidases"/>
    <property type="match status" value="1"/>
</dbReference>